<evidence type="ECO:0000313" key="2">
    <source>
        <dbReference type="EMBL" id="MBB4966676.1"/>
    </source>
</evidence>
<feature type="transmembrane region" description="Helical" evidence="1">
    <location>
        <begin position="513"/>
        <end position="534"/>
    </location>
</feature>
<evidence type="ECO:0000256" key="1">
    <source>
        <dbReference type="SAM" id="Phobius"/>
    </source>
</evidence>
<dbReference type="AlphaFoldDB" id="A0A7W7WX21"/>
<keyword evidence="1" id="KW-1133">Transmembrane helix</keyword>
<dbReference type="Proteomes" id="UP000542674">
    <property type="component" value="Unassembled WGS sequence"/>
</dbReference>
<protein>
    <submittedName>
        <fullName evidence="2">Uncharacterized protein</fullName>
    </submittedName>
</protein>
<keyword evidence="1" id="KW-0472">Membrane</keyword>
<reference evidence="2 3" key="1">
    <citation type="submission" date="2020-08" db="EMBL/GenBank/DDBJ databases">
        <title>Sequencing the genomes of 1000 actinobacteria strains.</title>
        <authorList>
            <person name="Klenk H.-P."/>
        </authorList>
    </citation>
    <scope>NUCLEOTIDE SEQUENCE [LARGE SCALE GENOMIC DNA]</scope>
    <source>
        <strain evidence="2 3">DSM 45084</strain>
    </source>
</reference>
<gene>
    <name evidence="2" type="ORF">F4559_004035</name>
</gene>
<feature type="transmembrane region" description="Helical" evidence="1">
    <location>
        <begin position="468"/>
        <end position="489"/>
    </location>
</feature>
<feature type="transmembrane region" description="Helical" evidence="1">
    <location>
        <begin position="39"/>
        <end position="58"/>
    </location>
</feature>
<sequence>MQKFWRFATAIAVPPLVVWTAIQVSTVYHAKGAGWQGAALWALALAGAIILNTVFAHVRPFKEKPKNPFQFHPVPADNAVELQERVTAQTATITRQEAMVFAAAIARPEQFRRNIVEEYTPNRRTLHKAVTVDLKLPAEWLGNSRIAVPIIVNKKGDLLDDFHVGGPGDDTTCLTYDSYLDLVAEVLHILLLVTEDKTFSGKLSDAGKNAELLALHGILSRADTRKPVAVDLSGAKAIEQLPTKHPQVRAMAALLARQLTSNYAIVVQVPLVPEHTFGFRLTLTPPVKFTRPDSPRRMSPLGYLRVLIGARPVTLNIDIANAATCTSYHLHVHAPDDLYLARQQVVGLDGILKRAAYSAPTPPHCRFRRRLGQPHAHFHARYMPEFREDNPHVVLDFQEVPPGSILRASITGVAAFLILWLIGYVTSRSTTANAPGTDAPTFLLAFPALAATWLGFDSPARKLLEGTLPARLSLAVTAALSIAGCWLFMMHKSLESRWDRLPEGHSLLGVTEVGWAVVVGLALINAILIVYQCFIRTWEYSHLLTKADR</sequence>
<feature type="transmembrane region" description="Helical" evidence="1">
    <location>
        <begin position="439"/>
        <end position="456"/>
    </location>
</feature>
<proteinExistence type="predicted"/>
<dbReference type="RefSeq" id="WP_184670841.1">
    <property type="nucleotide sequence ID" value="NZ_BAABAI010000022.1"/>
</dbReference>
<evidence type="ECO:0000313" key="3">
    <source>
        <dbReference type="Proteomes" id="UP000542674"/>
    </source>
</evidence>
<dbReference type="EMBL" id="JACHJS010000001">
    <property type="protein sequence ID" value="MBB4966676.1"/>
    <property type="molecule type" value="Genomic_DNA"/>
</dbReference>
<keyword evidence="1" id="KW-0812">Transmembrane</keyword>
<organism evidence="2 3">
    <name type="scientific">Saccharothrix violaceirubra</name>
    <dbReference type="NCBI Taxonomy" id="413306"/>
    <lineage>
        <taxon>Bacteria</taxon>
        <taxon>Bacillati</taxon>
        <taxon>Actinomycetota</taxon>
        <taxon>Actinomycetes</taxon>
        <taxon>Pseudonocardiales</taxon>
        <taxon>Pseudonocardiaceae</taxon>
        <taxon>Saccharothrix</taxon>
    </lineage>
</organism>
<name>A0A7W7WX21_9PSEU</name>
<accession>A0A7W7WX21</accession>
<comment type="caution">
    <text evidence="2">The sequence shown here is derived from an EMBL/GenBank/DDBJ whole genome shotgun (WGS) entry which is preliminary data.</text>
</comment>
<keyword evidence="3" id="KW-1185">Reference proteome</keyword>
<feature type="transmembrane region" description="Helical" evidence="1">
    <location>
        <begin position="405"/>
        <end position="427"/>
    </location>
</feature>